<dbReference type="EMBL" id="JACHJP010000005">
    <property type="protein sequence ID" value="MBB4917824.1"/>
    <property type="molecule type" value="Genomic_DNA"/>
</dbReference>
<feature type="transmembrane region" description="Helical" evidence="6">
    <location>
        <begin position="94"/>
        <end position="114"/>
    </location>
</feature>
<evidence type="ECO:0000313" key="7">
    <source>
        <dbReference type="EMBL" id="MBB4917824.1"/>
    </source>
</evidence>
<feature type="transmembrane region" description="Helical" evidence="6">
    <location>
        <begin position="54"/>
        <end position="73"/>
    </location>
</feature>
<dbReference type="InterPro" id="IPR050833">
    <property type="entry name" value="Poly_Biosynth_Transport"/>
</dbReference>
<evidence type="ECO:0000256" key="4">
    <source>
        <dbReference type="ARBA" id="ARBA00022989"/>
    </source>
</evidence>
<protein>
    <submittedName>
        <fullName evidence="7">O-antigen/teichoic acid export membrane protein</fullName>
    </submittedName>
</protein>
<evidence type="ECO:0000256" key="3">
    <source>
        <dbReference type="ARBA" id="ARBA00022692"/>
    </source>
</evidence>
<feature type="transmembrane region" description="Helical" evidence="6">
    <location>
        <begin position="363"/>
        <end position="384"/>
    </location>
</feature>
<dbReference type="GO" id="GO:0005886">
    <property type="term" value="C:plasma membrane"/>
    <property type="evidence" value="ECO:0007669"/>
    <property type="project" value="UniProtKB-SubCell"/>
</dbReference>
<evidence type="ECO:0000256" key="6">
    <source>
        <dbReference type="SAM" id="Phobius"/>
    </source>
</evidence>
<proteinExistence type="predicted"/>
<keyword evidence="3 6" id="KW-0812">Transmembrane</keyword>
<gene>
    <name evidence="7" type="ORF">FHS44_004944</name>
</gene>
<feature type="transmembrane region" description="Helical" evidence="6">
    <location>
        <begin position="176"/>
        <end position="198"/>
    </location>
</feature>
<dbReference type="RefSeq" id="WP_184718444.1">
    <property type="nucleotide sequence ID" value="NZ_JACHJP010000005.1"/>
</dbReference>
<evidence type="ECO:0000256" key="5">
    <source>
        <dbReference type="ARBA" id="ARBA00023136"/>
    </source>
</evidence>
<evidence type="ECO:0000256" key="2">
    <source>
        <dbReference type="ARBA" id="ARBA00022475"/>
    </source>
</evidence>
<keyword evidence="2" id="KW-1003">Cell membrane</keyword>
<dbReference type="InterPro" id="IPR002797">
    <property type="entry name" value="Polysacc_synth"/>
</dbReference>
<name>A0A7W7QQN5_9ACTN</name>
<comment type="caution">
    <text evidence="7">The sequence shown here is derived from an EMBL/GenBank/DDBJ whole genome shotgun (WGS) entry which is preliminary data.</text>
</comment>
<dbReference type="Proteomes" id="UP000552644">
    <property type="component" value="Unassembled WGS sequence"/>
</dbReference>
<feature type="transmembrane region" description="Helical" evidence="6">
    <location>
        <begin position="21"/>
        <end position="42"/>
    </location>
</feature>
<accession>A0A7W7QQN5</accession>
<dbReference type="PANTHER" id="PTHR30250:SF11">
    <property type="entry name" value="O-ANTIGEN TRANSPORTER-RELATED"/>
    <property type="match status" value="1"/>
</dbReference>
<evidence type="ECO:0000313" key="8">
    <source>
        <dbReference type="Proteomes" id="UP000552644"/>
    </source>
</evidence>
<organism evidence="7 8">
    <name type="scientific">Streptosporangium saharense</name>
    <dbReference type="NCBI Taxonomy" id="1706840"/>
    <lineage>
        <taxon>Bacteria</taxon>
        <taxon>Bacillati</taxon>
        <taxon>Actinomycetota</taxon>
        <taxon>Actinomycetes</taxon>
        <taxon>Streptosporangiales</taxon>
        <taxon>Streptosporangiaceae</taxon>
        <taxon>Streptosporangium</taxon>
    </lineage>
</organism>
<keyword evidence="5 6" id="KW-0472">Membrane</keyword>
<sequence>MVTLISAGLARLPRVEGVARDGLAGLAGAGVGAGAQFLTVVLVTRGTDRHTAGAFFTATALCLTVAGVLRLDAGNGLVHALAGASGHDRARSQVRAALAPVATLSVVVGAVLFVCLSDPAFRVLAVALPAVVCADVLVSATRGFGMLPTLLLDGLLQPLAQFALVALALSCGTRTVPVLVAAWALPYVPVLCLAALWLRGRLPRTPYIGESARELWRHTWPRSVAAAIQAVFQRLDVMVVAALAGPAEAAVYTAATRFKVVGQLVNRGLAQAAQPRLVEALATGDLGRARALYQSATTWLVALTWPLWLGYAVCAPWLLGLLGEGYAPGAAVALVLAVTMMLAGACGMVDVVLTAAGHTRSSLVNLLAAITVTTACGVCLTPVYGAAGAAFAWAAGTLVKNLLPLWQIHRRLGLRPFGAHSLEALRPWRTR</sequence>
<dbReference type="Pfam" id="PF01943">
    <property type="entry name" value="Polysacc_synt"/>
    <property type="match status" value="1"/>
</dbReference>
<feature type="transmembrane region" description="Helical" evidence="6">
    <location>
        <begin position="298"/>
        <end position="319"/>
    </location>
</feature>
<dbReference type="AlphaFoldDB" id="A0A7W7QQN5"/>
<feature type="transmembrane region" description="Helical" evidence="6">
    <location>
        <begin position="120"/>
        <end position="138"/>
    </location>
</feature>
<keyword evidence="8" id="KW-1185">Reference proteome</keyword>
<feature type="transmembrane region" description="Helical" evidence="6">
    <location>
        <begin position="331"/>
        <end position="356"/>
    </location>
</feature>
<reference evidence="7 8" key="1">
    <citation type="submission" date="2020-08" db="EMBL/GenBank/DDBJ databases">
        <title>Genomic Encyclopedia of Type Strains, Phase III (KMG-III): the genomes of soil and plant-associated and newly described type strains.</title>
        <authorList>
            <person name="Whitman W."/>
        </authorList>
    </citation>
    <scope>NUCLEOTIDE SEQUENCE [LARGE SCALE GENOMIC DNA]</scope>
    <source>
        <strain evidence="7 8">CECT 8840</strain>
    </source>
</reference>
<dbReference type="PANTHER" id="PTHR30250">
    <property type="entry name" value="PST FAMILY PREDICTED COLANIC ACID TRANSPORTER"/>
    <property type="match status" value="1"/>
</dbReference>
<comment type="subcellular location">
    <subcellularLocation>
        <location evidence="1">Cell membrane</location>
        <topology evidence="1">Multi-pass membrane protein</topology>
    </subcellularLocation>
</comment>
<evidence type="ECO:0000256" key="1">
    <source>
        <dbReference type="ARBA" id="ARBA00004651"/>
    </source>
</evidence>
<keyword evidence="4 6" id="KW-1133">Transmembrane helix</keyword>